<gene>
    <name evidence="2" type="ORF">CWE10_17600</name>
</gene>
<comment type="caution">
    <text evidence="2">The sequence shown here is derived from an EMBL/GenBank/DDBJ whole genome shotgun (WGS) entry which is preliminary data.</text>
</comment>
<dbReference type="Gene3D" id="3.50.40.10">
    <property type="entry name" value="Phenylalanyl-trna Synthetase, Chain B, domain 3"/>
    <property type="match status" value="1"/>
</dbReference>
<evidence type="ECO:0000259" key="1">
    <source>
        <dbReference type="SMART" id="SM00873"/>
    </source>
</evidence>
<protein>
    <recommendedName>
        <fullName evidence="1">B3/B4 tRNA-binding domain-containing protein</fullName>
    </recommendedName>
</protein>
<name>A0A953LK61_SYMTR</name>
<dbReference type="PANTHER" id="PTHR39209:SF2">
    <property type="entry name" value="CYTOPLASMIC PROTEIN"/>
    <property type="match status" value="1"/>
</dbReference>
<proteinExistence type="predicted"/>
<accession>A0A953LK61</accession>
<dbReference type="GO" id="GO:0004826">
    <property type="term" value="F:phenylalanine-tRNA ligase activity"/>
    <property type="evidence" value="ECO:0007669"/>
    <property type="project" value="InterPro"/>
</dbReference>
<dbReference type="Pfam" id="PF03483">
    <property type="entry name" value="B3_4"/>
    <property type="match status" value="1"/>
</dbReference>
<dbReference type="SMART" id="SM00873">
    <property type="entry name" value="B3_4"/>
    <property type="match status" value="1"/>
</dbReference>
<dbReference type="EMBL" id="PIUK01000296">
    <property type="protein sequence ID" value="MBY6277969.1"/>
    <property type="molecule type" value="Genomic_DNA"/>
</dbReference>
<dbReference type="InterPro" id="IPR020825">
    <property type="entry name" value="Phe-tRNA_synthase-like_B3/B4"/>
</dbReference>
<feature type="domain" description="B3/B4 tRNA-binding" evidence="1">
    <location>
        <begin position="93"/>
        <end position="244"/>
    </location>
</feature>
<sequence length="255" mass="28023">MVSGIAAPLSRRIRYIFRRIHAESRGKEVLELQLKIDPELAQRLPFLTLGLLQVEGLENGPATAALQALVDATVSQARAELQLEEISRLPAIAGWRKALKALGTDPARYRVSSERLLRRIVKGDGLPRVSLIVDLVNVWSAASGLPIGLYDADRLEGDTLTFGAGRPGERYRTLAGTDMETLGKPVLRDGAGPCGSPITDSDRTATHGGTRRCVAVIFGPPLYDRDEFERHVELLADWFRHFTTGRVTAREYVVS</sequence>
<evidence type="ECO:0000313" key="3">
    <source>
        <dbReference type="Proteomes" id="UP000732377"/>
    </source>
</evidence>
<dbReference type="GO" id="GO:0003723">
    <property type="term" value="F:RNA binding"/>
    <property type="evidence" value="ECO:0007669"/>
    <property type="project" value="InterPro"/>
</dbReference>
<dbReference type="SUPFAM" id="SSF56037">
    <property type="entry name" value="PheT/TilS domain"/>
    <property type="match status" value="1"/>
</dbReference>
<dbReference type="AlphaFoldDB" id="A0A953LK61"/>
<dbReference type="InterPro" id="IPR005146">
    <property type="entry name" value="B3/B4_tRNA-bd"/>
</dbReference>
<dbReference type="Proteomes" id="UP000732377">
    <property type="component" value="Unassembled WGS sequence"/>
</dbReference>
<organism evidence="2 3">
    <name type="scientific">Symbiobacterium thermophilum</name>
    <dbReference type="NCBI Taxonomy" id="2734"/>
    <lineage>
        <taxon>Bacteria</taxon>
        <taxon>Bacillati</taxon>
        <taxon>Bacillota</taxon>
        <taxon>Clostridia</taxon>
        <taxon>Eubacteriales</taxon>
        <taxon>Symbiobacteriaceae</taxon>
        <taxon>Symbiobacterium</taxon>
    </lineage>
</organism>
<dbReference type="PANTHER" id="PTHR39209">
    <property type="match status" value="1"/>
</dbReference>
<evidence type="ECO:0000313" key="2">
    <source>
        <dbReference type="EMBL" id="MBY6277969.1"/>
    </source>
</evidence>
<reference evidence="2" key="1">
    <citation type="submission" date="2017-11" db="EMBL/GenBank/DDBJ databases">
        <title>Three new genomes from thermophilic consortium.</title>
        <authorList>
            <person name="Quaggio R."/>
            <person name="Amgarten D."/>
            <person name="Setubal J.C."/>
        </authorList>
    </citation>
    <scope>NUCLEOTIDE SEQUENCE</scope>
    <source>
        <strain evidence="2">ZCTH01-B2</strain>
    </source>
</reference>